<reference evidence="1 2" key="1">
    <citation type="submission" date="2018-06" db="EMBL/GenBank/DDBJ databases">
        <authorList>
            <consortium name="Pathogen Informatics"/>
            <person name="Doyle S."/>
        </authorList>
    </citation>
    <scope>NUCLEOTIDE SEQUENCE [LARGE SCALE GENOMIC DNA]</scope>
    <source>
        <strain evidence="1 2">NCTC9617</strain>
    </source>
</reference>
<name>A0A378F9G5_KLEPN</name>
<dbReference type="EMBL" id="UGNC01000004">
    <property type="protein sequence ID" value="STW40468.1"/>
    <property type="molecule type" value="Genomic_DNA"/>
</dbReference>
<accession>A0A378F9G5</accession>
<gene>
    <name evidence="1" type="ORF">NCTC9617_02009</name>
</gene>
<sequence length="212" mass="22875">MSLPRPADQARQAQPEGYFMLQYSAEKVTDQLQKKHNSYGFVGGRRLMICAGLPPTTVQAGTSLVTTAPDAMTALSPMVTPGLITARPQSHIVANSYRLAVFLAAITRIGVQRMSGGINMDAWRQHTVIANMDRADVEHHAVKIGVKTGAEKNIITIVAAKAWLDIRIAGASEQLGQNMLTLFLVIRGGMIITVQQLSGAQAIGAKRWVADK</sequence>
<dbReference type="Proteomes" id="UP000255167">
    <property type="component" value="Unassembled WGS sequence"/>
</dbReference>
<organism evidence="1 2">
    <name type="scientific">Klebsiella pneumoniae</name>
    <dbReference type="NCBI Taxonomy" id="573"/>
    <lineage>
        <taxon>Bacteria</taxon>
        <taxon>Pseudomonadati</taxon>
        <taxon>Pseudomonadota</taxon>
        <taxon>Gammaproteobacteria</taxon>
        <taxon>Enterobacterales</taxon>
        <taxon>Enterobacteriaceae</taxon>
        <taxon>Klebsiella/Raoultella group</taxon>
        <taxon>Klebsiella</taxon>
        <taxon>Klebsiella pneumoniae complex</taxon>
    </lineage>
</organism>
<protein>
    <submittedName>
        <fullName evidence="1">Uncharacterized protein</fullName>
    </submittedName>
</protein>
<dbReference type="AlphaFoldDB" id="A0A378F9G5"/>
<evidence type="ECO:0000313" key="2">
    <source>
        <dbReference type="Proteomes" id="UP000255167"/>
    </source>
</evidence>
<evidence type="ECO:0000313" key="1">
    <source>
        <dbReference type="EMBL" id="STW40468.1"/>
    </source>
</evidence>
<proteinExistence type="predicted"/>